<dbReference type="OrthoDB" id="3648309at2759"/>
<evidence type="ECO:0000313" key="8">
    <source>
        <dbReference type="EMBL" id="KAH3675906.1"/>
    </source>
</evidence>
<evidence type="ECO:0000256" key="1">
    <source>
        <dbReference type="ARBA" id="ARBA00004141"/>
    </source>
</evidence>
<reference evidence="8" key="1">
    <citation type="journal article" date="2021" name="Open Biol.">
        <title>Shared evolutionary footprints suggest mitochondrial oxidative damage underlies multiple complex I losses in fungi.</title>
        <authorList>
            <person name="Schikora-Tamarit M.A."/>
            <person name="Marcet-Houben M."/>
            <person name="Nosek J."/>
            <person name="Gabaldon T."/>
        </authorList>
    </citation>
    <scope>NUCLEOTIDE SEQUENCE</scope>
    <source>
        <strain evidence="8">CBS2887</strain>
    </source>
</reference>
<evidence type="ECO:0000313" key="9">
    <source>
        <dbReference type="Proteomes" id="UP000774326"/>
    </source>
</evidence>
<gene>
    <name evidence="8" type="ORF">WICPIJ_009223</name>
</gene>
<dbReference type="InterPro" id="IPR051633">
    <property type="entry name" value="AceTr"/>
</dbReference>
<feature type="transmembrane region" description="Helical" evidence="7">
    <location>
        <begin position="195"/>
        <end position="213"/>
    </location>
</feature>
<dbReference type="PROSITE" id="PS01114">
    <property type="entry name" value="GPR1_FUN34_YAAH"/>
    <property type="match status" value="1"/>
</dbReference>
<comment type="caution">
    <text evidence="8">The sequence shown here is derived from an EMBL/GenBank/DDBJ whole genome shotgun (WGS) entry which is preliminary data.</text>
</comment>
<feature type="transmembrane region" description="Helical" evidence="7">
    <location>
        <begin position="158"/>
        <end position="175"/>
    </location>
</feature>
<evidence type="ECO:0000256" key="2">
    <source>
        <dbReference type="ARBA" id="ARBA00005587"/>
    </source>
</evidence>
<dbReference type="GO" id="GO:0015123">
    <property type="term" value="F:acetate transmembrane transporter activity"/>
    <property type="evidence" value="ECO:0007669"/>
    <property type="project" value="TreeGrafter"/>
</dbReference>
<feature type="region of interest" description="Disordered" evidence="6">
    <location>
        <begin position="1"/>
        <end position="46"/>
    </location>
</feature>
<name>A0A9P8TEZ0_WICPI</name>
<dbReference type="InterPro" id="IPR000791">
    <property type="entry name" value="Gpr1/Fun34/SatP-like"/>
</dbReference>
<protein>
    <submittedName>
        <fullName evidence="8">Uncharacterized protein</fullName>
    </submittedName>
</protein>
<feature type="compositionally biased region" description="Polar residues" evidence="6">
    <location>
        <begin position="17"/>
        <end position="44"/>
    </location>
</feature>
<feature type="transmembrane region" description="Helical" evidence="7">
    <location>
        <begin position="245"/>
        <end position="265"/>
    </location>
</feature>
<evidence type="ECO:0000256" key="4">
    <source>
        <dbReference type="ARBA" id="ARBA00022989"/>
    </source>
</evidence>
<keyword evidence="3 7" id="KW-0812">Transmembrane</keyword>
<evidence type="ECO:0000256" key="3">
    <source>
        <dbReference type="ARBA" id="ARBA00022692"/>
    </source>
</evidence>
<sequence length="289" mass="31288">MSTSTNQMPPDLEKGIYQTSNPNGSSTEFDPQSLTQTQQKSSDSGVADNTVLRKITTSTDGDTIYLGDQAFSRKELQNAFAGDLRPGLYTAPTRPMGNPVPLGLTGFCICCFVVSVINTGARGVNNQQVIASASLFLGGAIETIAGLWCLLVENTFGATALGAFGGFWMGYWALLCDAWGVRTSYATTQEYNDAVGFYLSVWVIFAFLMWLCTFRSTWPFFVLFFLVWFFLMLLAIGSFTGHAGVTKAGGVFGLLASFNGFYIVYAGTADPTNSLLVPKTLPMPWAQVV</sequence>
<keyword evidence="4 7" id="KW-1133">Transmembrane helix</keyword>
<dbReference type="EMBL" id="JAEUBG010005334">
    <property type="protein sequence ID" value="KAH3675906.1"/>
    <property type="molecule type" value="Genomic_DNA"/>
</dbReference>
<proteinExistence type="inferred from homology"/>
<comment type="similarity">
    <text evidence="2">Belongs to the acetate uptake transporter (AceTr) (TC 2.A.96) family.</text>
</comment>
<feature type="transmembrane region" description="Helical" evidence="7">
    <location>
        <begin position="220"/>
        <end position="239"/>
    </location>
</feature>
<dbReference type="PANTHER" id="PTHR31123:SF3">
    <property type="entry name" value="AMMONIA TRANSPORT OUTWARD PROTEIN 3"/>
    <property type="match status" value="1"/>
</dbReference>
<evidence type="ECO:0000256" key="6">
    <source>
        <dbReference type="SAM" id="MobiDB-lite"/>
    </source>
</evidence>
<dbReference type="InterPro" id="IPR047622">
    <property type="entry name" value="GPR1_FUN34_YAAH"/>
</dbReference>
<feature type="transmembrane region" description="Helical" evidence="7">
    <location>
        <begin position="129"/>
        <end position="151"/>
    </location>
</feature>
<dbReference type="PANTHER" id="PTHR31123">
    <property type="entry name" value="ACCUMULATION OF DYADS PROTEIN 2-RELATED"/>
    <property type="match status" value="1"/>
</dbReference>
<accession>A0A9P8TEZ0</accession>
<keyword evidence="5 7" id="KW-0472">Membrane</keyword>
<dbReference type="Proteomes" id="UP000774326">
    <property type="component" value="Unassembled WGS sequence"/>
</dbReference>
<feature type="transmembrane region" description="Helical" evidence="7">
    <location>
        <begin position="100"/>
        <end position="117"/>
    </location>
</feature>
<dbReference type="Pfam" id="PF01184">
    <property type="entry name" value="Gpr1_Fun34_YaaH"/>
    <property type="match status" value="1"/>
</dbReference>
<keyword evidence="9" id="KW-1185">Reference proteome</keyword>
<evidence type="ECO:0000256" key="5">
    <source>
        <dbReference type="ARBA" id="ARBA00023136"/>
    </source>
</evidence>
<comment type="subcellular location">
    <subcellularLocation>
        <location evidence="1">Membrane</location>
        <topology evidence="1">Multi-pass membrane protein</topology>
    </subcellularLocation>
</comment>
<dbReference type="NCBIfam" id="NF038013">
    <property type="entry name" value="AceTr_1"/>
    <property type="match status" value="1"/>
</dbReference>
<evidence type="ECO:0000256" key="7">
    <source>
        <dbReference type="SAM" id="Phobius"/>
    </source>
</evidence>
<dbReference type="AlphaFoldDB" id="A0A9P8TEZ0"/>
<dbReference type="GO" id="GO:0005886">
    <property type="term" value="C:plasma membrane"/>
    <property type="evidence" value="ECO:0007669"/>
    <property type="project" value="TreeGrafter"/>
</dbReference>
<organism evidence="8 9">
    <name type="scientific">Wickerhamomyces pijperi</name>
    <name type="common">Yeast</name>
    <name type="synonym">Pichia pijperi</name>
    <dbReference type="NCBI Taxonomy" id="599730"/>
    <lineage>
        <taxon>Eukaryota</taxon>
        <taxon>Fungi</taxon>
        <taxon>Dikarya</taxon>
        <taxon>Ascomycota</taxon>
        <taxon>Saccharomycotina</taxon>
        <taxon>Saccharomycetes</taxon>
        <taxon>Phaffomycetales</taxon>
        <taxon>Wickerhamomycetaceae</taxon>
        <taxon>Wickerhamomyces</taxon>
    </lineage>
</organism>
<reference evidence="8" key="2">
    <citation type="submission" date="2021-01" db="EMBL/GenBank/DDBJ databases">
        <authorList>
            <person name="Schikora-Tamarit M.A."/>
        </authorList>
    </citation>
    <scope>NUCLEOTIDE SEQUENCE</scope>
    <source>
        <strain evidence="8">CBS2887</strain>
    </source>
</reference>